<dbReference type="Proteomes" id="UP001500394">
    <property type="component" value="Unassembled WGS sequence"/>
</dbReference>
<evidence type="ECO:0000313" key="2">
    <source>
        <dbReference type="EMBL" id="GAA4517297.1"/>
    </source>
</evidence>
<organism evidence="2 3">
    <name type="scientific">Sphingobacterium thermophilum</name>
    <dbReference type="NCBI Taxonomy" id="768534"/>
    <lineage>
        <taxon>Bacteria</taxon>
        <taxon>Pseudomonadati</taxon>
        <taxon>Bacteroidota</taxon>
        <taxon>Sphingobacteriia</taxon>
        <taxon>Sphingobacteriales</taxon>
        <taxon>Sphingobacteriaceae</taxon>
        <taxon>Sphingobacterium</taxon>
    </lineage>
</organism>
<name>A0ABP8R3L6_9SPHI</name>
<comment type="caution">
    <text evidence="2">The sequence shown here is derived from an EMBL/GenBank/DDBJ whole genome shotgun (WGS) entry which is preliminary data.</text>
</comment>
<dbReference type="EMBL" id="BAABGR010000021">
    <property type="protein sequence ID" value="GAA4517297.1"/>
    <property type="molecule type" value="Genomic_DNA"/>
</dbReference>
<evidence type="ECO:0000313" key="3">
    <source>
        <dbReference type="Proteomes" id="UP001500394"/>
    </source>
</evidence>
<keyword evidence="3" id="KW-1185">Reference proteome</keyword>
<sequence>MATIHHSKSKGREMHKEKKDILTSKGKKEVDRDDVMQDGDAEAGVDPHVEQINDMPSDPNDRPREIVKDKHKEKKDAP</sequence>
<reference evidence="3" key="1">
    <citation type="journal article" date="2019" name="Int. J. Syst. Evol. Microbiol.">
        <title>The Global Catalogue of Microorganisms (GCM) 10K type strain sequencing project: providing services to taxonomists for standard genome sequencing and annotation.</title>
        <authorList>
            <consortium name="The Broad Institute Genomics Platform"/>
            <consortium name="The Broad Institute Genome Sequencing Center for Infectious Disease"/>
            <person name="Wu L."/>
            <person name="Ma J."/>
        </authorList>
    </citation>
    <scope>NUCLEOTIDE SEQUENCE [LARGE SCALE GENOMIC DNA]</scope>
    <source>
        <strain evidence="3">JCM 17858</strain>
    </source>
</reference>
<feature type="compositionally biased region" description="Basic and acidic residues" evidence="1">
    <location>
        <begin position="10"/>
        <end position="35"/>
    </location>
</feature>
<feature type="compositionally biased region" description="Basic and acidic residues" evidence="1">
    <location>
        <begin position="59"/>
        <end position="78"/>
    </location>
</feature>
<dbReference type="RefSeq" id="WP_345067617.1">
    <property type="nucleotide sequence ID" value="NZ_BAABGR010000021.1"/>
</dbReference>
<gene>
    <name evidence="2" type="ORF">GCM10023173_17650</name>
</gene>
<proteinExistence type="predicted"/>
<protein>
    <submittedName>
        <fullName evidence="2">Uncharacterized protein</fullName>
    </submittedName>
</protein>
<feature type="region of interest" description="Disordered" evidence="1">
    <location>
        <begin position="1"/>
        <end position="78"/>
    </location>
</feature>
<accession>A0ABP8R3L6</accession>
<evidence type="ECO:0000256" key="1">
    <source>
        <dbReference type="SAM" id="MobiDB-lite"/>
    </source>
</evidence>